<dbReference type="Pfam" id="PF22621">
    <property type="entry name" value="CurL-like_PKS_C"/>
    <property type="match status" value="1"/>
</dbReference>
<dbReference type="SUPFAM" id="SSF53901">
    <property type="entry name" value="Thiolase-like"/>
    <property type="match status" value="1"/>
</dbReference>
<dbReference type="Pfam" id="PF00550">
    <property type="entry name" value="PP-binding"/>
    <property type="match status" value="1"/>
</dbReference>
<dbReference type="Pfam" id="PF21394">
    <property type="entry name" value="Beta-ketacyl_N"/>
    <property type="match status" value="1"/>
</dbReference>
<reference evidence="9 10" key="1">
    <citation type="submission" date="2015-09" db="EMBL/GenBank/DDBJ databases">
        <title>Sorangium comparison.</title>
        <authorList>
            <person name="Zaburannyi N."/>
            <person name="Bunk B."/>
            <person name="Overmann J."/>
            <person name="Mueller R."/>
        </authorList>
    </citation>
    <scope>NUCLEOTIDE SEQUENCE [LARGE SCALE GENOMIC DNA]</scope>
    <source>
        <strain evidence="9 10">So ce26</strain>
    </source>
</reference>
<dbReference type="PROSITE" id="PS00012">
    <property type="entry name" value="PHOSPHOPANTETHEINE"/>
    <property type="match status" value="1"/>
</dbReference>
<feature type="active site" description="Proton donor; for dehydratase activity" evidence="5">
    <location>
        <position position="1126"/>
    </location>
</feature>
<dbReference type="InterPro" id="IPR016035">
    <property type="entry name" value="Acyl_Trfase/lysoPLipase"/>
</dbReference>
<dbReference type="InterPro" id="IPR049551">
    <property type="entry name" value="PKS_DH_C"/>
</dbReference>
<dbReference type="CDD" id="cd00833">
    <property type="entry name" value="PKS"/>
    <property type="match status" value="1"/>
</dbReference>
<evidence type="ECO:0000259" key="8">
    <source>
        <dbReference type="PROSITE" id="PS52019"/>
    </source>
</evidence>
<evidence type="ECO:0000313" key="10">
    <source>
        <dbReference type="Proteomes" id="UP000238348"/>
    </source>
</evidence>
<dbReference type="InterPro" id="IPR018201">
    <property type="entry name" value="Ketoacyl_synth_AS"/>
</dbReference>
<dbReference type="SMART" id="SM01294">
    <property type="entry name" value="PKS_PP_betabranch"/>
    <property type="match status" value="1"/>
</dbReference>
<gene>
    <name evidence="9" type="ORF">SOCE26_093360</name>
</gene>
<dbReference type="InterPro" id="IPR042104">
    <property type="entry name" value="PKS_dehydratase_sf"/>
</dbReference>
<dbReference type="PROSITE" id="PS52019">
    <property type="entry name" value="PKS_MFAS_DH"/>
    <property type="match status" value="1"/>
</dbReference>
<dbReference type="InterPro" id="IPR006162">
    <property type="entry name" value="Ppantetheine_attach_site"/>
</dbReference>
<dbReference type="InterPro" id="IPR020807">
    <property type="entry name" value="PKS_DH"/>
</dbReference>
<dbReference type="InterPro" id="IPR049552">
    <property type="entry name" value="PKS_DH_N"/>
</dbReference>
<dbReference type="InterPro" id="IPR014030">
    <property type="entry name" value="Ketoacyl_synth_N"/>
</dbReference>
<dbReference type="CDD" id="cd08955">
    <property type="entry name" value="KR_2_FAS_SDR_x"/>
    <property type="match status" value="1"/>
</dbReference>
<dbReference type="SMART" id="SM00822">
    <property type="entry name" value="PKS_KR"/>
    <property type="match status" value="1"/>
</dbReference>
<dbReference type="EMBL" id="CP012673">
    <property type="protein sequence ID" value="AUX47812.1"/>
    <property type="molecule type" value="Genomic_DNA"/>
</dbReference>
<evidence type="ECO:0000259" key="7">
    <source>
        <dbReference type="PROSITE" id="PS52004"/>
    </source>
</evidence>
<dbReference type="InterPro" id="IPR016036">
    <property type="entry name" value="Malonyl_transacylase_ACP-bd"/>
</dbReference>
<dbReference type="PROSITE" id="PS00606">
    <property type="entry name" value="KS3_1"/>
    <property type="match status" value="1"/>
</dbReference>
<dbReference type="InterPro" id="IPR057326">
    <property type="entry name" value="KR_dom"/>
</dbReference>
<evidence type="ECO:0000259" key="6">
    <source>
        <dbReference type="PROSITE" id="PS50075"/>
    </source>
</evidence>
<evidence type="ECO:0000313" key="9">
    <source>
        <dbReference type="EMBL" id="AUX47812.1"/>
    </source>
</evidence>
<dbReference type="Gene3D" id="3.40.47.10">
    <property type="match status" value="1"/>
</dbReference>
<dbReference type="InterPro" id="IPR049900">
    <property type="entry name" value="PKS_mFAS_DH"/>
</dbReference>
<dbReference type="SUPFAM" id="SSF47336">
    <property type="entry name" value="ACP-like"/>
    <property type="match status" value="1"/>
</dbReference>
<protein>
    <submittedName>
        <fullName evidence="9">Polyketide synthase</fullName>
    </submittedName>
</protein>
<dbReference type="GO" id="GO:0071770">
    <property type="term" value="P:DIM/DIP cell wall layer assembly"/>
    <property type="evidence" value="ECO:0007669"/>
    <property type="project" value="TreeGrafter"/>
</dbReference>
<dbReference type="SMART" id="SM00823">
    <property type="entry name" value="PKS_PP"/>
    <property type="match status" value="1"/>
</dbReference>
<sequence length="1897" mass="201119">MSGEPLPVVKQALLTIKKLQAKLDAEERARTEPIAIIGMACRFPGAPSPDALWELLERRGDAITEVPEARWALDQDAGAARWGAFLSDVDLFDAQFFGISPREAKSMDPQQRLLLEVTWEALERAGQTPEQLAGTRSAVFVGLVVTDYDRLGAAADVAPDMYAITGNGHCFPPGRLSYVLGLEGPSMAVDTACSSSLVAVHLACQSLRSGESSLAVAGGVTLMLSPWITRALDASQALSPDGRCKTFDAQANGFVRGEGCGVLVLKRLSDAVAGGDPVLALIRGSAVNQDGRSTGLTAPNVLAQKALLRQALDSAGVSAADLGYVETHGTGTPLGDPIEMEALSDVVGRPRADGSACVLGAVKTNLGHLEAAAGVASVIKVVLSMQREAIPANLHFKALNPRISLENTPFVIPTEAVPWARGARRRLAGVSSFGMSGTNAHVVLEEAPRPPAEDPAAEEGVAVLPLSARSPAALRSLAQAYRAFLTDRPPAPAWSLRDIAYTAGVRRGHHEHRLALVARSREELCEKLDAFMAGEARPGLAQGHAPAEQRPKVVFVLPGQGSQWPGMGRELLASEPVFRAAIEACDEAIRREAGWSLLDELSAEEGRSRLGEIDVVQPALFAVEVALAALWRSWGVEPDVVVGHSMGEVAAAHVAGALSLEDAARVICRRSKLLRRLSGRGAMAVVELPFAQAEEALAGYRDRLSVAASNSPRSTVLAGEPAALEQVLAALAAEGVFCRRIKVDVASHSPQVDPLLGDLVAALRELAPASSTAVALRSTVTAAPHERAAFDAGYWARNLRAPVRFSQVIQGLIEDGHALFVEMSPHPVLLPSIEEGLLHGGREGAAMPSLRRDLEARRVLLESLATLYARGYPVAWARLYPSRGRCAPLPTYPFQRERYWIDAASEAPGSPRRPRRARGAAAHPLLGASFSVATQPGARFWEQELGGAALSYLTDHRVEEEAVLPAAAYLEMALAAAAEVYGAGPHAVARVTFERMLTLPADGSRWVHVALAGGEAAPPSFQVFTREHEGVDWTRHAHGDVEVRRDGGGVAPRHEAAREIQARCPAPLSAAEHYARMEARAIHYGERFRGVKRLWLGAREALGEVQLPDAVAAQPPAYQLHPALLDACFQVLAALFIADGAVRAGEDAFVPVSVERVCVHRAPAREVWVHARLLPAGAEGVESPAGDLLLLDEDGQLVAEIRGLRAQRLSPDALGRRHPAEEWLYTLDWHRRAELSDPPAEAAPRSPGGWVVLLDRGGTGAALSSLLARRGEVCVQVQAGPRYRRVEPGRYEVDPADPDGVRALVQDALGDGVAWRGVVHLWSLDATAGDATTAETLGVDQRRGSLSALHVARALLQQRWRDPPRLWLVTRGAQPAGAEASPLSIAQAPIWGLGRTLALEHPELGCTRVDLSPAWAPDQAARALVRELSSQDGEDQIALRPGARYVARLARSSFAACARAGAQGAPGPGGDPGALRAGGAAASRPVVRPDGAYLIAGGLGGLGLSLAAWLVAQGARHLALVGRSAATEAAQGAIAALQEQGAEVLTLQADVSRRDDVARVLSELDRRMPPLRGVVHAAMVLEDRTALGIDAALLGRVTAPKVQGAWNLHEATRDRALDFFVMYSSAASLLGPPGQGSYAAANAFLDALAHHRRALGLPALSIDWGMFSEAGSVAARRELTDRVASRGIGGFTPAEGLEVLGRLLAGAPAQIAVVRLDLRQWLDVHPSAAGAPVLSELRLESRSQAPGARPPRFREALAQAGPGERALLLERHLGEELGRILHVDPSRIDRLAAFRGLGVDSLMALELRNRLEAGLGVRLSVALLFAYPTVASLAQHLLDRMALPIGPEEAPPAEGSAGLGADAAPEQLSRDEILALIDASLDRVAPRPDAGRRGEIP</sequence>
<dbReference type="SMART" id="SM00826">
    <property type="entry name" value="PKS_DH"/>
    <property type="match status" value="1"/>
</dbReference>
<dbReference type="SUPFAM" id="SSF51735">
    <property type="entry name" value="NAD(P)-binding Rossmann-fold domains"/>
    <property type="match status" value="2"/>
</dbReference>
<dbReference type="SMART" id="SM00825">
    <property type="entry name" value="PKS_KS"/>
    <property type="match status" value="1"/>
</dbReference>
<dbReference type="GO" id="GO:0006633">
    <property type="term" value="P:fatty acid biosynthetic process"/>
    <property type="evidence" value="ECO:0007669"/>
    <property type="project" value="InterPro"/>
</dbReference>
<dbReference type="RefSeq" id="WP_104985764.1">
    <property type="nucleotide sequence ID" value="NZ_CP012673.1"/>
</dbReference>
<dbReference type="InterPro" id="IPR020806">
    <property type="entry name" value="PKS_PP-bd"/>
</dbReference>
<dbReference type="InterPro" id="IPR014031">
    <property type="entry name" value="Ketoacyl_synth_C"/>
</dbReference>
<dbReference type="GO" id="GO:0031177">
    <property type="term" value="F:phosphopantetheine binding"/>
    <property type="evidence" value="ECO:0007669"/>
    <property type="project" value="InterPro"/>
</dbReference>
<dbReference type="InterPro" id="IPR001227">
    <property type="entry name" value="Ac_transferase_dom_sf"/>
</dbReference>
<evidence type="ECO:0000256" key="5">
    <source>
        <dbReference type="PROSITE-ProRule" id="PRU01363"/>
    </source>
</evidence>
<dbReference type="Gene3D" id="3.40.366.10">
    <property type="entry name" value="Malonyl-Coenzyme A Acyl Carrier Protein, domain 2"/>
    <property type="match status" value="1"/>
</dbReference>
<dbReference type="GO" id="GO:0005886">
    <property type="term" value="C:plasma membrane"/>
    <property type="evidence" value="ECO:0007669"/>
    <property type="project" value="TreeGrafter"/>
</dbReference>
<dbReference type="FunFam" id="3.40.47.10:FF:000019">
    <property type="entry name" value="Polyketide synthase type I"/>
    <property type="match status" value="1"/>
</dbReference>
<dbReference type="SMART" id="SM00827">
    <property type="entry name" value="PKS_AT"/>
    <property type="match status" value="1"/>
</dbReference>
<dbReference type="Pfam" id="PF14765">
    <property type="entry name" value="PS-DH"/>
    <property type="match status" value="1"/>
</dbReference>
<accession>A0A2L0F8G8</accession>
<dbReference type="Pfam" id="PF08659">
    <property type="entry name" value="KR"/>
    <property type="match status" value="1"/>
</dbReference>
<evidence type="ECO:0000256" key="4">
    <source>
        <dbReference type="ARBA" id="ARBA00054155"/>
    </source>
</evidence>
<keyword evidence="2" id="KW-0597">Phosphoprotein</keyword>
<evidence type="ECO:0000256" key="2">
    <source>
        <dbReference type="ARBA" id="ARBA00022553"/>
    </source>
</evidence>
<dbReference type="GO" id="GO:0004315">
    <property type="term" value="F:3-oxoacyl-[acyl-carrier-protein] synthase activity"/>
    <property type="evidence" value="ECO:0007669"/>
    <property type="project" value="InterPro"/>
</dbReference>
<dbReference type="GO" id="GO:0004312">
    <property type="term" value="F:fatty acid synthase activity"/>
    <property type="evidence" value="ECO:0007669"/>
    <property type="project" value="TreeGrafter"/>
</dbReference>
<dbReference type="Proteomes" id="UP000238348">
    <property type="component" value="Chromosome"/>
</dbReference>
<dbReference type="Pfam" id="PF02801">
    <property type="entry name" value="Ketoacyl-synt_C"/>
    <property type="match status" value="1"/>
</dbReference>
<evidence type="ECO:0000256" key="3">
    <source>
        <dbReference type="ARBA" id="ARBA00022679"/>
    </source>
</evidence>
<proteinExistence type="predicted"/>
<dbReference type="Pfam" id="PF21089">
    <property type="entry name" value="PKS_DH_N"/>
    <property type="match status" value="1"/>
</dbReference>
<comment type="function">
    <text evidence="4">Involved in production of the polyketide antibiotic thailandamide.</text>
</comment>
<dbReference type="InterPro" id="IPR014043">
    <property type="entry name" value="Acyl_transferase_dom"/>
</dbReference>
<dbReference type="Gene3D" id="3.10.129.110">
    <property type="entry name" value="Polyketide synthase dehydratase"/>
    <property type="match status" value="1"/>
</dbReference>
<dbReference type="InterPro" id="IPR009081">
    <property type="entry name" value="PP-bd_ACP"/>
</dbReference>
<dbReference type="SUPFAM" id="SSF52151">
    <property type="entry name" value="FabD/lysophospholipase-like"/>
    <property type="match status" value="1"/>
</dbReference>
<name>A0A2L0F8G8_SORCE</name>
<dbReference type="GO" id="GO:0005737">
    <property type="term" value="C:cytoplasm"/>
    <property type="evidence" value="ECO:0007669"/>
    <property type="project" value="TreeGrafter"/>
</dbReference>
<feature type="active site" description="Proton acceptor; for dehydratase activity" evidence="5">
    <location>
        <position position="956"/>
    </location>
</feature>
<keyword evidence="3" id="KW-0808">Transferase</keyword>
<feature type="region of interest" description="N-terminal hotdog fold" evidence="5">
    <location>
        <begin position="923"/>
        <end position="1048"/>
    </location>
</feature>
<dbReference type="OrthoDB" id="5476655at2"/>
<dbReference type="Gene3D" id="1.10.1200.10">
    <property type="entry name" value="ACP-like"/>
    <property type="match status" value="1"/>
</dbReference>
<feature type="domain" description="Ketosynthase family 3 (KS3)" evidence="7">
    <location>
        <begin position="31"/>
        <end position="446"/>
    </location>
</feature>
<dbReference type="InterPro" id="IPR036736">
    <property type="entry name" value="ACP-like_sf"/>
</dbReference>
<dbReference type="PANTHER" id="PTHR43775:SF37">
    <property type="entry name" value="SI:DKEY-61P9.11"/>
    <property type="match status" value="1"/>
</dbReference>
<feature type="region of interest" description="C-terminal hotdog fold" evidence="5">
    <location>
        <begin position="1065"/>
        <end position="1215"/>
    </location>
</feature>
<evidence type="ECO:0000256" key="1">
    <source>
        <dbReference type="ARBA" id="ARBA00022450"/>
    </source>
</evidence>
<organism evidence="9 10">
    <name type="scientific">Sorangium cellulosum</name>
    <name type="common">Polyangium cellulosum</name>
    <dbReference type="NCBI Taxonomy" id="56"/>
    <lineage>
        <taxon>Bacteria</taxon>
        <taxon>Pseudomonadati</taxon>
        <taxon>Myxococcota</taxon>
        <taxon>Polyangia</taxon>
        <taxon>Polyangiales</taxon>
        <taxon>Polyangiaceae</taxon>
        <taxon>Sorangium</taxon>
    </lineage>
</organism>
<dbReference type="Gene3D" id="3.40.50.720">
    <property type="entry name" value="NAD(P)-binding Rossmann-like Domain"/>
    <property type="match status" value="1"/>
</dbReference>
<dbReference type="InterPro" id="IPR020841">
    <property type="entry name" value="PKS_Beta-ketoAc_synthase_dom"/>
</dbReference>
<keyword evidence="1" id="KW-0596">Phosphopantetheine</keyword>
<dbReference type="Pfam" id="PF00698">
    <property type="entry name" value="Acyl_transf_1"/>
    <property type="match status" value="1"/>
</dbReference>
<dbReference type="Gene3D" id="3.30.70.3290">
    <property type="match status" value="1"/>
</dbReference>
<dbReference type="InterPro" id="IPR036291">
    <property type="entry name" value="NAD(P)-bd_dom_sf"/>
</dbReference>
<dbReference type="PANTHER" id="PTHR43775">
    <property type="entry name" value="FATTY ACID SYNTHASE"/>
    <property type="match status" value="1"/>
</dbReference>
<dbReference type="SUPFAM" id="SSF55048">
    <property type="entry name" value="Probable ACP-binding domain of malonyl-CoA ACP transacylase"/>
    <property type="match status" value="1"/>
</dbReference>
<dbReference type="InterPro" id="IPR049490">
    <property type="entry name" value="C883_1060-like_KR_N"/>
</dbReference>
<dbReference type="PROSITE" id="PS52004">
    <property type="entry name" value="KS3_2"/>
    <property type="match status" value="1"/>
</dbReference>
<dbReference type="FunFam" id="3.40.366.10:FF:000002">
    <property type="entry name" value="Probable polyketide synthase 2"/>
    <property type="match status" value="1"/>
</dbReference>
<dbReference type="InterPro" id="IPR016039">
    <property type="entry name" value="Thiolase-like"/>
</dbReference>
<dbReference type="Pfam" id="PF00109">
    <property type="entry name" value="ketoacyl-synt"/>
    <property type="match status" value="1"/>
</dbReference>
<dbReference type="InterPro" id="IPR050091">
    <property type="entry name" value="PKS_NRPS_Biosynth_Enz"/>
</dbReference>
<dbReference type="PROSITE" id="PS50075">
    <property type="entry name" value="CARRIER"/>
    <property type="match status" value="1"/>
</dbReference>
<feature type="domain" description="Carrier" evidence="6">
    <location>
        <begin position="1764"/>
        <end position="1841"/>
    </location>
</feature>
<feature type="domain" description="PKS/mFAS DH" evidence="8">
    <location>
        <begin position="923"/>
        <end position="1215"/>
    </location>
</feature>
<dbReference type="InterPro" id="IPR013968">
    <property type="entry name" value="PKS_KR"/>
</dbReference>